<evidence type="ECO:0000256" key="3">
    <source>
        <dbReference type="ARBA" id="ARBA00022771"/>
    </source>
</evidence>
<dbReference type="SMART" id="SM00547">
    <property type="entry name" value="ZnF_RBZ"/>
    <property type="match status" value="1"/>
</dbReference>
<name>A0A443SVM4_9ACAR</name>
<feature type="domain" description="RanBD1" evidence="8">
    <location>
        <begin position="784"/>
        <end position="899"/>
    </location>
</feature>
<dbReference type="OrthoDB" id="6512542at2759"/>
<dbReference type="InterPro" id="IPR011993">
    <property type="entry name" value="PH-like_dom_sf"/>
</dbReference>
<dbReference type="Gene3D" id="2.30.29.30">
    <property type="entry name" value="Pleckstrin-homology domain (PH domain)/Phosphotyrosine-binding domain (PTB)"/>
    <property type="match status" value="2"/>
</dbReference>
<dbReference type="Pfam" id="PF00638">
    <property type="entry name" value="Ran_BP1"/>
    <property type="match status" value="2"/>
</dbReference>
<dbReference type="PROSITE" id="PS50005">
    <property type="entry name" value="TPR"/>
    <property type="match status" value="1"/>
</dbReference>
<dbReference type="Gene3D" id="1.25.40.10">
    <property type="entry name" value="Tetratricopeptide repeat domain"/>
    <property type="match status" value="1"/>
</dbReference>
<dbReference type="CDD" id="cd13179">
    <property type="entry name" value="RanBD_RanBP1"/>
    <property type="match status" value="1"/>
</dbReference>
<dbReference type="PANTHER" id="PTHR23138">
    <property type="entry name" value="RAN BINDING PROTEIN"/>
    <property type="match status" value="1"/>
</dbReference>
<comment type="caution">
    <text evidence="10">The sequence shown here is derived from an EMBL/GenBank/DDBJ whole genome shotgun (WGS) entry which is preliminary data.</text>
</comment>
<evidence type="ECO:0000259" key="9">
    <source>
        <dbReference type="PROSITE" id="PS50199"/>
    </source>
</evidence>
<keyword evidence="1" id="KW-0597">Phosphoprotein</keyword>
<dbReference type="PANTHER" id="PTHR23138:SF87">
    <property type="entry name" value="E3 SUMO-PROTEIN LIGASE RANBP2"/>
    <property type="match status" value="1"/>
</dbReference>
<dbReference type="InterPro" id="IPR001876">
    <property type="entry name" value="Znf_RanBP2"/>
</dbReference>
<dbReference type="GO" id="GO:0006913">
    <property type="term" value="P:nucleocytoplasmic transport"/>
    <property type="evidence" value="ECO:0007669"/>
    <property type="project" value="InterPro"/>
</dbReference>
<dbReference type="Proteomes" id="UP000288716">
    <property type="component" value="Unassembled WGS sequence"/>
</dbReference>
<feature type="domain" description="RanBD1" evidence="8">
    <location>
        <begin position="544"/>
        <end position="681"/>
    </location>
</feature>
<evidence type="ECO:0000259" key="8">
    <source>
        <dbReference type="PROSITE" id="PS50196"/>
    </source>
</evidence>
<dbReference type="PROSITE" id="PS01358">
    <property type="entry name" value="ZF_RANBP2_1"/>
    <property type="match status" value="1"/>
</dbReference>
<dbReference type="GO" id="GO:0005096">
    <property type="term" value="F:GTPase activator activity"/>
    <property type="evidence" value="ECO:0007669"/>
    <property type="project" value="TreeGrafter"/>
</dbReference>
<keyword evidence="6" id="KW-0802">TPR repeat</keyword>
<dbReference type="InterPro" id="IPR000156">
    <property type="entry name" value="Ran_bind_dom"/>
</dbReference>
<proteinExistence type="predicted"/>
<dbReference type="AlphaFoldDB" id="A0A443SVM4"/>
<dbReference type="SMART" id="SM00028">
    <property type="entry name" value="TPR"/>
    <property type="match status" value="2"/>
</dbReference>
<dbReference type="GO" id="GO:0005643">
    <property type="term" value="C:nuclear pore"/>
    <property type="evidence" value="ECO:0007669"/>
    <property type="project" value="TreeGrafter"/>
</dbReference>
<dbReference type="VEuPathDB" id="VectorBase:LDEU000482"/>
<organism evidence="10 11">
    <name type="scientific">Leptotrombidium deliense</name>
    <dbReference type="NCBI Taxonomy" id="299467"/>
    <lineage>
        <taxon>Eukaryota</taxon>
        <taxon>Metazoa</taxon>
        <taxon>Ecdysozoa</taxon>
        <taxon>Arthropoda</taxon>
        <taxon>Chelicerata</taxon>
        <taxon>Arachnida</taxon>
        <taxon>Acari</taxon>
        <taxon>Acariformes</taxon>
        <taxon>Trombidiformes</taxon>
        <taxon>Prostigmata</taxon>
        <taxon>Anystina</taxon>
        <taxon>Parasitengona</taxon>
        <taxon>Trombiculoidea</taxon>
        <taxon>Trombiculidae</taxon>
        <taxon>Leptotrombidium</taxon>
    </lineage>
</organism>
<gene>
    <name evidence="10" type="ORF">B4U80_02256</name>
</gene>
<feature type="region of interest" description="Disordered" evidence="7">
    <location>
        <begin position="513"/>
        <end position="543"/>
    </location>
</feature>
<feature type="domain" description="RanBP2-type" evidence="9">
    <location>
        <begin position="384"/>
        <end position="413"/>
    </location>
</feature>
<dbReference type="SMART" id="SM00160">
    <property type="entry name" value="RanBD"/>
    <property type="match status" value="2"/>
</dbReference>
<evidence type="ECO:0000256" key="4">
    <source>
        <dbReference type="ARBA" id="ARBA00022833"/>
    </source>
</evidence>
<keyword evidence="4" id="KW-0862">Zinc</keyword>
<feature type="region of interest" description="Disordered" evidence="7">
    <location>
        <begin position="752"/>
        <end position="781"/>
    </location>
</feature>
<keyword evidence="2" id="KW-0479">Metal-binding</keyword>
<evidence type="ECO:0000313" key="10">
    <source>
        <dbReference type="EMBL" id="RWS31557.1"/>
    </source>
</evidence>
<feature type="compositionally biased region" description="Polar residues" evidence="7">
    <location>
        <begin position="770"/>
        <end position="781"/>
    </location>
</feature>
<keyword evidence="3 5" id="KW-0863">Zinc-finger</keyword>
<dbReference type="InterPro" id="IPR011990">
    <property type="entry name" value="TPR-like_helical_dom_sf"/>
</dbReference>
<sequence length="904" mass="102685">MFSQRNANDFKSKAKTNVERKLNFAKLYFMYKDYDAALQHVYEYLKYKENSAVGHKLLAQIYEAISEGDKALKSYQKSLECDTNQEDVLVQICKLLTVYPSDTETMRVSNYSYYMTPLSERFTSPKRTTRIHNGSNDGTDEKLALIVKRQEELLKNVCDQQELLLKSNEAILTAIKEGNNNFLNVQLKLDKINTTLEEIYLLKNLSFTKKQQYSQESVDISYNVQDEYNTTFSQIQNVGNETSNSTNWSKPQDGKGFAVKFKNCDISQEFQKAIHGAKGFQENTANNMQSYNDWPPANTPEENVIAEPEKPFDLRNQLSKHSNVTYGIHSNNEFFSQKDASESIYPETLFTSTTKDNNVENVGFTTSTSTANSDSRPLSELFKGQNKWQCEACYVQNDASTNCCLACEQPRPGFSNAAAVSIQDISFKFGIPAASTPANPVSNTSETFKFGHSPKIGNSFGFTFGNNTNQELTNSPSKPFSFTTALKEAQQQPFHFGSSQDFSFKFGGVSNSPVSTKSPKHQDVPNSPDEYHESSENSADDSFHFKPLIPLPPKVDVKTGEENETIVFNERAKLYRYVNGEWKERGIGDIKILRDISSNRYRLLMRRDQVLKVCLNHQISADLHLVPKGNDEGGVKSFQWSAIDYSDSTASSEVFAIRFKNSAIAEMFRKTIEESKTLISDVVINKVDTDLEIIYEKKPTSQEVLQKVDQLQLPLNFYNYENAVPCIGCRGCSDFIPKLMYEVNVVNPIENSDADTVGADTSSKHKSSEYDNSFVNSESNEGTDFKPVIPLPDLVEVKTGEEDEVVFFCQRAKLYRYDVQTKQWKERGVGEFKILKHISKQRYRLLLRRDQVLKIACNHYICKDLQFAPMPNSENAVCWYAIDYSEEVATTENFAVKFKVGFCF</sequence>
<dbReference type="InterPro" id="IPR045255">
    <property type="entry name" value="RanBP1-like"/>
</dbReference>
<dbReference type="Gene3D" id="4.10.1060.10">
    <property type="entry name" value="Zinc finger, RanBP2-type"/>
    <property type="match status" value="1"/>
</dbReference>
<evidence type="ECO:0000256" key="6">
    <source>
        <dbReference type="PROSITE-ProRule" id="PRU00339"/>
    </source>
</evidence>
<feature type="repeat" description="TPR" evidence="6">
    <location>
        <begin position="52"/>
        <end position="85"/>
    </location>
</feature>
<dbReference type="SUPFAM" id="SSF90209">
    <property type="entry name" value="Ran binding protein zinc finger-like"/>
    <property type="match status" value="1"/>
</dbReference>
<reference evidence="10 11" key="1">
    <citation type="journal article" date="2018" name="Gigascience">
        <title>Genomes of trombidid mites reveal novel predicted allergens and laterally-transferred genes associated with secondary metabolism.</title>
        <authorList>
            <person name="Dong X."/>
            <person name="Chaisiri K."/>
            <person name="Xia D."/>
            <person name="Armstrong S.D."/>
            <person name="Fang Y."/>
            <person name="Donnelly M.J."/>
            <person name="Kadowaki T."/>
            <person name="McGarry J.W."/>
            <person name="Darby A.C."/>
            <person name="Makepeace B.L."/>
        </authorList>
    </citation>
    <scope>NUCLEOTIDE SEQUENCE [LARGE SCALE GENOMIC DNA]</scope>
    <source>
        <strain evidence="10">UoL-UT</strain>
    </source>
</reference>
<dbReference type="GO" id="GO:0005737">
    <property type="term" value="C:cytoplasm"/>
    <property type="evidence" value="ECO:0007669"/>
    <property type="project" value="TreeGrafter"/>
</dbReference>
<evidence type="ECO:0000256" key="2">
    <source>
        <dbReference type="ARBA" id="ARBA00022723"/>
    </source>
</evidence>
<dbReference type="PROSITE" id="PS50199">
    <property type="entry name" value="ZF_RANBP2_2"/>
    <property type="match status" value="1"/>
</dbReference>
<dbReference type="InterPro" id="IPR019734">
    <property type="entry name" value="TPR_rpt"/>
</dbReference>
<dbReference type="InterPro" id="IPR036443">
    <property type="entry name" value="Znf_RanBP2_sf"/>
</dbReference>
<dbReference type="EMBL" id="NCKV01000130">
    <property type="protein sequence ID" value="RWS31557.1"/>
    <property type="molecule type" value="Genomic_DNA"/>
</dbReference>
<evidence type="ECO:0000256" key="5">
    <source>
        <dbReference type="PROSITE-ProRule" id="PRU00322"/>
    </source>
</evidence>
<evidence type="ECO:0000256" key="7">
    <source>
        <dbReference type="SAM" id="MobiDB-lite"/>
    </source>
</evidence>
<dbReference type="SUPFAM" id="SSF48452">
    <property type="entry name" value="TPR-like"/>
    <property type="match status" value="1"/>
</dbReference>
<dbReference type="GO" id="GO:0008270">
    <property type="term" value="F:zinc ion binding"/>
    <property type="evidence" value="ECO:0007669"/>
    <property type="project" value="UniProtKB-KW"/>
</dbReference>
<accession>A0A443SVM4</accession>
<evidence type="ECO:0000313" key="11">
    <source>
        <dbReference type="Proteomes" id="UP000288716"/>
    </source>
</evidence>
<evidence type="ECO:0000256" key="1">
    <source>
        <dbReference type="ARBA" id="ARBA00022553"/>
    </source>
</evidence>
<dbReference type="STRING" id="299467.A0A443SVM4"/>
<dbReference type="PROSITE" id="PS50196">
    <property type="entry name" value="RANBD1"/>
    <property type="match status" value="2"/>
</dbReference>
<keyword evidence="11" id="KW-1185">Reference proteome</keyword>
<protein>
    <recommendedName>
        <fullName evidence="12">E3 SUMO-protein ligase RanBP2-like protein</fullName>
    </recommendedName>
</protein>
<evidence type="ECO:0008006" key="12">
    <source>
        <dbReference type="Google" id="ProtNLM"/>
    </source>
</evidence>
<dbReference type="SUPFAM" id="SSF50729">
    <property type="entry name" value="PH domain-like"/>
    <property type="match status" value="2"/>
</dbReference>
<dbReference type="InterPro" id="IPR045256">
    <property type="entry name" value="RanBP1_RanBD"/>
</dbReference>
<dbReference type="FunFam" id="2.30.29.30:FF:000018">
    <property type="entry name" value="E3 SUMO-protein ligase RanBP2"/>
    <property type="match status" value="2"/>
</dbReference>